<reference evidence="6 7" key="1">
    <citation type="submission" date="2020-07" db="EMBL/GenBank/DDBJ databases">
        <title>Above-ground endophytic microbial communities from plants in different locations in the United States.</title>
        <authorList>
            <person name="Frank C."/>
        </authorList>
    </citation>
    <scope>NUCLEOTIDE SEQUENCE [LARGE SCALE GENOMIC DNA]</scope>
    <source>
        <strain evidence="6 7">WPL5_2</strain>
    </source>
</reference>
<evidence type="ECO:0000259" key="5">
    <source>
        <dbReference type="Pfam" id="PF01266"/>
    </source>
</evidence>
<dbReference type="Gene3D" id="3.30.9.10">
    <property type="entry name" value="D-Amino Acid Oxidase, subunit A, domain 2"/>
    <property type="match status" value="1"/>
</dbReference>
<evidence type="ECO:0000313" key="7">
    <source>
        <dbReference type="Proteomes" id="UP000590225"/>
    </source>
</evidence>
<dbReference type="Pfam" id="PF01266">
    <property type="entry name" value="DAO"/>
    <property type="match status" value="1"/>
</dbReference>
<evidence type="ECO:0000256" key="2">
    <source>
        <dbReference type="ARBA" id="ARBA00022630"/>
    </source>
</evidence>
<comment type="cofactor">
    <cofactor evidence="1">
        <name>FAD</name>
        <dbReference type="ChEBI" id="CHEBI:57692"/>
    </cofactor>
</comment>
<keyword evidence="3" id="KW-0274">FAD</keyword>
<dbReference type="SUPFAM" id="SSF51905">
    <property type="entry name" value="FAD/NAD(P)-binding domain"/>
    <property type="match status" value="1"/>
</dbReference>
<evidence type="ECO:0000256" key="1">
    <source>
        <dbReference type="ARBA" id="ARBA00001974"/>
    </source>
</evidence>
<sequence>MTTLLGGSGTRTHVVIGGGVVGAATAYSLATRGERVVLLEQHGRGHERGSSHGATRIFRQGYADPEYVTLTSRALELWEGLERAANEQLIVRTGAVDHGRPEVVDAIAAALADAGIPHDTLTPEQAAARWPGIAFEGHVLAHATAGRIRSAEAIEVFLTLAERTGLVELRFDTRVTGIEDHGGDVTVALSDGSTVRTSSVIAAVGSWAPTLVGDLLAERGARLPALRITQEQPAHFPSRLPDEAWPSFVHWADGDDVYGLLTPGEGVKVGFHGTGPVVDPDHRDFTPVPAEAERLQAYVARYVPGVDATRPTFISCLYDTSPDEDFVIDRRGPITVATGFSGHGFKFAPLLGDMIADLATGGAPHPRFSLSEQSTPAPEDS</sequence>
<evidence type="ECO:0000313" key="6">
    <source>
        <dbReference type="EMBL" id="MBA8989668.1"/>
    </source>
</evidence>
<evidence type="ECO:0000256" key="3">
    <source>
        <dbReference type="ARBA" id="ARBA00022827"/>
    </source>
</evidence>
<dbReference type="RefSeq" id="WP_182515295.1">
    <property type="nucleotide sequence ID" value="NZ_JACGXP010000001.1"/>
</dbReference>
<dbReference type="Proteomes" id="UP000590225">
    <property type="component" value="Unassembled WGS sequence"/>
</dbReference>
<feature type="domain" description="FAD dependent oxidoreductase" evidence="5">
    <location>
        <begin position="14"/>
        <end position="358"/>
    </location>
</feature>
<gene>
    <name evidence="6" type="ORF">FHW23_000900</name>
</gene>
<keyword evidence="2" id="KW-0285">Flavoprotein</keyword>
<dbReference type="EC" id="1.5.3.1" evidence="6"/>
<name>A0AAW3T3U6_9MICO</name>
<protein>
    <submittedName>
        <fullName evidence="6">Sarcosine oxidase</fullName>
        <ecNumber evidence="6">1.5.3.1</ecNumber>
    </submittedName>
</protein>
<dbReference type="PANTHER" id="PTHR10961">
    <property type="entry name" value="PEROXISOMAL SARCOSINE OXIDASE"/>
    <property type="match status" value="1"/>
</dbReference>
<dbReference type="InterPro" id="IPR036188">
    <property type="entry name" value="FAD/NAD-bd_sf"/>
</dbReference>
<dbReference type="SUPFAM" id="SSF54373">
    <property type="entry name" value="FAD-linked reductases, C-terminal domain"/>
    <property type="match status" value="1"/>
</dbReference>
<dbReference type="PANTHER" id="PTHR10961:SF7">
    <property type="entry name" value="FAD DEPENDENT OXIDOREDUCTASE DOMAIN-CONTAINING PROTEIN"/>
    <property type="match status" value="1"/>
</dbReference>
<evidence type="ECO:0000256" key="4">
    <source>
        <dbReference type="ARBA" id="ARBA00023002"/>
    </source>
</evidence>
<keyword evidence="4 6" id="KW-0560">Oxidoreductase</keyword>
<dbReference type="AlphaFoldDB" id="A0AAW3T3U6"/>
<comment type="caution">
    <text evidence="6">The sequence shown here is derived from an EMBL/GenBank/DDBJ whole genome shotgun (WGS) entry which is preliminary data.</text>
</comment>
<organism evidence="6 7">
    <name type="scientific">Curtobacterium pusillum</name>
    <dbReference type="NCBI Taxonomy" id="69373"/>
    <lineage>
        <taxon>Bacteria</taxon>
        <taxon>Bacillati</taxon>
        <taxon>Actinomycetota</taxon>
        <taxon>Actinomycetes</taxon>
        <taxon>Micrococcales</taxon>
        <taxon>Microbacteriaceae</taxon>
        <taxon>Curtobacterium</taxon>
    </lineage>
</organism>
<dbReference type="GO" id="GO:0008115">
    <property type="term" value="F:sarcosine oxidase activity"/>
    <property type="evidence" value="ECO:0007669"/>
    <property type="project" value="UniProtKB-EC"/>
</dbReference>
<dbReference type="EMBL" id="JACGXP010000001">
    <property type="protein sequence ID" value="MBA8989668.1"/>
    <property type="molecule type" value="Genomic_DNA"/>
</dbReference>
<dbReference type="Gene3D" id="3.50.50.60">
    <property type="entry name" value="FAD/NAD(P)-binding domain"/>
    <property type="match status" value="1"/>
</dbReference>
<dbReference type="InterPro" id="IPR045170">
    <property type="entry name" value="MTOX"/>
</dbReference>
<dbReference type="GO" id="GO:0050660">
    <property type="term" value="F:flavin adenine dinucleotide binding"/>
    <property type="evidence" value="ECO:0007669"/>
    <property type="project" value="InterPro"/>
</dbReference>
<accession>A0AAW3T3U6</accession>
<dbReference type="InterPro" id="IPR006076">
    <property type="entry name" value="FAD-dep_OxRdtase"/>
</dbReference>
<proteinExistence type="predicted"/>